<sequence length="157" mass="17528">MAMKRKREAKSGLQKTKDKCCILNLHSANSGSQSTKLDPASHPEISDPDGRRAPRFHKRIVHPEGPPAVLPSHGASVNDLAMLSLLKLDWTPKDIEAFQEKFHKFQLTPRNEADINQYLEPGEARTPSQRPCGVNVFEQESSKTHDPILKSLLSNGR</sequence>
<dbReference type="AlphaFoldDB" id="A0AAD9Z4H0"/>
<evidence type="ECO:0000256" key="1">
    <source>
        <dbReference type="SAM" id="MobiDB-lite"/>
    </source>
</evidence>
<dbReference type="EMBL" id="JASNWA010000009">
    <property type="protein sequence ID" value="KAK3169837.1"/>
    <property type="molecule type" value="Genomic_DNA"/>
</dbReference>
<keyword evidence="3" id="KW-1185">Reference proteome</keyword>
<accession>A0AAD9Z4H0</accession>
<comment type="caution">
    <text evidence="2">The sequence shown here is derived from an EMBL/GenBank/DDBJ whole genome shotgun (WGS) entry which is preliminary data.</text>
</comment>
<evidence type="ECO:0000313" key="2">
    <source>
        <dbReference type="EMBL" id="KAK3169837.1"/>
    </source>
</evidence>
<protein>
    <submittedName>
        <fullName evidence="2">Uncharacterized protein</fullName>
    </submittedName>
</protein>
<evidence type="ECO:0000313" key="3">
    <source>
        <dbReference type="Proteomes" id="UP001276659"/>
    </source>
</evidence>
<feature type="compositionally biased region" description="Basic and acidic residues" evidence="1">
    <location>
        <begin position="39"/>
        <end position="52"/>
    </location>
</feature>
<gene>
    <name evidence="2" type="ORF">OEA41_009221</name>
</gene>
<feature type="region of interest" description="Disordered" evidence="1">
    <location>
        <begin position="138"/>
        <end position="157"/>
    </location>
</feature>
<feature type="compositionally biased region" description="Polar residues" evidence="1">
    <location>
        <begin position="26"/>
        <end position="36"/>
    </location>
</feature>
<name>A0AAD9Z4H0_9LECA</name>
<reference evidence="2" key="1">
    <citation type="submission" date="2022-11" db="EMBL/GenBank/DDBJ databases">
        <title>Chromosomal genome sequence assembly and mating type (MAT) locus characterization of the leprose asexual lichenized fungus Lepraria neglecta (Nyl.) Erichsen.</title>
        <authorList>
            <person name="Allen J.L."/>
            <person name="Pfeffer B."/>
        </authorList>
    </citation>
    <scope>NUCLEOTIDE SEQUENCE</scope>
    <source>
        <strain evidence="2">Allen 5258</strain>
    </source>
</reference>
<proteinExistence type="predicted"/>
<feature type="region of interest" description="Disordered" evidence="1">
    <location>
        <begin position="25"/>
        <end position="53"/>
    </location>
</feature>
<dbReference type="Proteomes" id="UP001276659">
    <property type="component" value="Unassembled WGS sequence"/>
</dbReference>
<organism evidence="2 3">
    <name type="scientific">Lepraria neglecta</name>
    <dbReference type="NCBI Taxonomy" id="209136"/>
    <lineage>
        <taxon>Eukaryota</taxon>
        <taxon>Fungi</taxon>
        <taxon>Dikarya</taxon>
        <taxon>Ascomycota</taxon>
        <taxon>Pezizomycotina</taxon>
        <taxon>Lecanoromycetes</taxon>
        <taxon>OSLEUM clade</taxon>
        <taxon>Lecanoromycetidae</taxon>
        <taxon>Lecanorales</taxon>
        <taxon>Lecanorineae</taxon>
        <taxon>Stereocaulaceae</taxon>
        <taxon>Lepraria</taxon>
    </lineage>
</organism>